<dbReference type="InterPro" id="IPR025051">
    <property type="entry name" value="DUF3990"/>
</dbReference>
<evidence type="ECO:0000313" key="2">
    <source>
        <dbReference type="Proteomes" id="UP000824056"/>
    </source>
</evidence>
<name>A0A9D2FRM9_9FIRM</name>
<dbReference type="EMBL" id="DXBG01000133">
    <property type="protein sequence ID" value="HIZ65366.1"/>
    <property type="molecule type" value="Genomic_DNA"/>
</dbReference>
<evidence type="ECO:0000313" key="1">
    <source>
        <dbReference type="EMBL" id="HIZ65366.1"/>
    </source>
</evidence>
<dbReference type="AlphaFoldDB" id="A0A9D2FRM9"/>
<comment type="caution">
    <text evidence="1">The sequence shown here is derived from an EMBL/GenBank/DDBJ whole genome shotgun (WGS) entry which is preliminary data.</text>
</comment>
<protein>
    <submittedName>
        <fullName evidence="1">DUF3990 domain-containing protein</fullName>
    </submittedName>
</protein>
<proteinExistence type="predicted"/>
<reference evidence="1" key="1">
    <citation type="journal article" date="2021" name="PeerJ">
        <title>Extensive microbial diversity within the chicken gut microbiome revealed by metagenomics and culture.</title>
        <authorList>
            <person name="Gilroy R."/>
            <person name="Ravi A."/>
            <person name="Getino M."/>
            <person name="Pursley I."/>
            <person name="Horton D.L."/>
            <person name="Alikhan N.F."/>
            <person name="Baker D."/>
            <person name="Gharbi K."/>
            <person name="Hall N."/>
            <person name="Watson M."/>
            <person name="Adriaenssens E.M."/>
            <person name="Foster-Nyarko E."/>
            <person name="Jarju S."/>
            <person name="Secka A."/>
            <person name="Antonio M."/>
            <person name="Oren A."/>
            <person name="Chaudhuri R.R."/>
            <person name="La Ragione R."/>
            <person name="Hildebrand F."/>
            <person name="Pallen M.J."/>
        </authorList>
    </citation>
    <scope>NUCLEOTIDE SEQUENCE</scope>
    <source>
        <strain evidence="1">1068</strain>
    </source>
</reference>
<gene>
    <name evidence="1" type="ORF">H9809_05610</name>
</gene>
<accession>A0A9D2FRM9</accession>
<reference evidence="1" key="2">
    <citation type="submission" date="2021-04" db="EMBL/GenBank/DDBJ databases">
        <authorList>
            <person name="Gilroy R."/>
        </authorList>
    </citation>
    <scope>NUCLEOTIDE SEQUENCE</scope>
    <source>
        <strain evidence="1">1068</strain>
    </source>
</reference>
<sequence length="169" mass="19478">MCLYHGSNVEIDTIDLGKTRPYKDFGRGFYLTTLKEQAKKMAQRVSRIYGGKPYITEYVFHDEKLPVSGLNVRIFDKPTKEWAFFVINNRNRNYQDISSRECNHDRKYDLVIGPVADDDLALLFRQFSGGLIGAEVLVEAMKFKKLTNQYSFHSVKALLLLERTGGYHG</sequence>
<dbReference type="Proteomes" id="UP000824056">
    <property type="component" value="Unassembled WGS sequence"/>
</dbReference>
<organism evidence="1 2">
    <name type="scientific">Candidatus Blautia pullicola</name>
    <dbReference type="NCBI Taxonomy" id="2838498"/>
    <lineage>
        <taxon>Bacteria</taxon>
        <taxon>Bacillati</taxon>
        <taxon>Bacillota</taxon>
        <taxon>Clostridia</taxon>
        <taxon>Lachnospirales</taxon>
        <taxon>Lachnospiraceae</taxon>
        <taxon>Blautia</taxon>
    </lineage>
</organism>
<dbReference type="Pfam" id="PF13151">
    <property type="entry name" value="DUF3990"/>
    <property type="match status" value="1"/>
</dbReference>